<dbReference type="EMBL" id="MOOE01000010">
    <property type="protein sequence ID" value="KAK1522244.1"/>
    <property type="molecule type" value="Genomic_DNA"/>
</dbReference>
<dbReference type="AlphaFoldDB" id="A0AAI9YSG1"/>
<organism evidence="1 2">
    <name type="scientific">Colletotrichum costaricense</name>
    <dbReference type="NCBI Taxonomy" id="1209916"/>
    <lineage>
        <taxon>Eukaryota</taxon>
        <taxon>Fungi</taxon>
        <taxon>Dikarya</taxon>
        <taxon>Ascomycota</taxon>
        <taxon>Pezizomycotina</taxon>
        <taxon>Sordariomycetes</taxon>
        <taxon>Hypocreomycetidae</taxon>
        <taxon>Glomerellales</taxon>
        <taxon>Glomerellaceae</taxon>
        <taxon>Colletotrichum</taxon>
        <taxon>Colletotrichum acutatum species complex</taxon>
    </lineage>
</organism>
<dbReference type="Proteomes" id="UP001240678">
    <property type="component" value="Unassembled WGS sequence"/>
</dbReference>
<accession>A0AAI9YSG1</accession>
<name>A0AAI9YSG1_9PEZI</name>
<proteinExistence type="predicted"/>
<gene>
    <name evidence="1" type="ORF">CCOS01_09956</name>
</gene>
<dbReference type="GeneID" id="85341660"/>
<sequence>MFFEFTNRASFQTLKITEQLVKVPTALNSFQVISRIRWKLRLLIIDLANMSVWQIIIMVKSSSSERFLKSMEPAHAIRCVVVDLIVAWKMITPACYSQPMRSPPFSQ</sequence>
<comment type="caution">
    <text evidence="1">The sequence shown here is derived from an EMBL/GenBank/DDBJ whole genome shotgun (WGS) entry which is preliminary data.</text>
</comment>
<evidence type="ECO:0000313" key="2">
    <source>
        <dbReference type="Proteomes" id="UP001240678"/>
    </source>
</evidence>
<keyword evidence="2" id="KW-1185">Reference proteome</keyword>
<dbReference type="RefSeq" id="XP_060311278.1">
    <property type="nucleotide sequence ID" value="XM_060458113.1"/>
</dbReference>
<reference evidence="1 2" key="1">
    <citation type="submission" date="2016-10" db="EMBL/GenBank/DDBJ databases">
        <title>The genome sequence of Colletotrichum fioriniae PJ7.</title>
        <authorList>
            <person name="Baroncelli R."/>
        </authorList>
    </citation>
    <scope>NUCLEOTIDE SEQUENCE [LARGE SCALE GENOMIC DNA]</scope>
    <source>
        <strain evidence="1 2">IMI 309622</strain>
    </source>
</reference>
<evidence type="ECO:0000313" key="1">
    <source>
        <dbReference type="EMBL" id="KAK1522244.1"/>
    </source>
</evidence>
<protein>
    <submittedName>
        <fullName evidence="1">Uncharacterized protein</fullName>
    </submittedName>
</protein>